<dbReference type="SUPFAM" id="SSF51905">
    <property type="entry name" value="FAD/NAD(P)-binding domain"/>
    <property type="match status" value="1"/>
</dbReference>
<protein>
    <submittedName>
        <fullName evidence="1">Lycopene cyclase</fullName>
    </submittedName>
</protein>
<dbReference type="KEGG" id="anp:FK178_00690"/>
<name>A0A5B8YEV8_9FLAO</name>
<dbReference type="Proteomes" id="UP000321954">
    <property type="component" value="Chromosome"/>
</dbReference>
<organism evidence="1 2">
    <name type="scientific">Antarcticibacterium arcticum</name>
    <dbReference type="NCBI Taxonomy" id="2585771"/>
    <lineage>
        <taxon>Bacteria</taxon>
        <taxon>Pseudomonadati</taxon>
        <taxon>Bacteroidota</taxon>
        <taxon>Flavobacteriia</taxon>
        <taxon>Flavobacteriales</taxon>
        <taxon>Flavobacteriaceae</taxon>
        <taxon>Antarcticibacterium</taxon>
    </lineage>
</organism>
<accession>A0A5B8YEV8</accession>
<sequence>MSLNYDYIIIGGGLAGLQLALEFGTDRFFEQKTFAVIDPSLKDTNDKTWCFWEQGKGKWDDIIYKSWERGLFISSEKNIELDLLPYTYKMLRSLDFYNYIRSRLKDLPNVTFITDEIESIDEASCIAYGSKDSYSALHIFDSRITGDYLNDPETSTVFQHFKGWKITTNEARFDPEIFTMMDYRLKYQGSTSFTYVLPLSPTEALIEYTFFTPFLTEEAIYDHQLKTYIETFLNINEYQIKETEKGVIPMTTYPFHKDTTPRITKIGTAGSWVKGSSGYSFKHTEKKVTQIISNIKRGAEPGEDLTNKKFRWYDAIFLDVLARNNEMGEDIFSKLYSKNSPQEIFKFLDEETTVTEDLKIMFSLYHPQFLRSFFRKTF</sequence>
<gene>
    <name evidence="1" type="ORF">FK178_00690</name>
</gene>
<evidence type="ECO:0000313" key="2">
    <source>
        <dbReference type="Proteomes" id="UP000321954"/>
    </source>
</evidence>
<evidence type="ECO:0000313" key="1">
    <source>
        <dbReference type="EMBL" id="QED36334.1"/>
    </source>
</evidence>
<dbReference type="OrthoDB" id="24355at2"/>
<dbReference type="EMBL" id="CP042476">
    <property type="protein sequence ID" value="QED36334.1"/>
    <property type="molecule type" value="Genomic_DNA"/>
</dbReference>
<proteinExistence type="predicted"/>
<reference evidence="1 2" key="1">
    <citation type="submission" date="2019-08" db="EMBL/GenBank/DDBJ databases">
        <title>Antarcticibacterium arcticum sp. nov., a bacterium isolated from marine sediment of the Canadian Beaufort Sea.</title>
        <authorList>
            <person name="Lee Y.M."/>
            <person name="Baek K."/>
            <person name="Lee D.-H."/>
            <person name="Shin S.C."/>
            <person name="Jin Y.K."/>
            <person name="Park Y."/>
        </authorList>
    </citation>
    <scope>NUCLEOTIDE SEQUENCE [LARGE SCALE GENOMIC DNA]</scope>
    <source>
        <strain evidence="1 2">PAMC 28998</strain>
    </source>
</reference>
<dbReference type="Pfam" id="PF05834">
    <property type="entry name" value="Lycopene_cycl"/>
    <property type="match status" value="1"/>
</dbReference>
<dbReference type="RefSeq" id="WP_146830040.1">
    <property type="nucleotide sequence ID" value="NZ_CP042476.1"/>
</dbReference>
<keyword evidence="2" id="KW-1185">Reference proteome</keyword>
<dbReference type="AlphaFoldDB" id="A0A5B8YEV8"/>
<dbReference type="InterPro" id="IPR036188">
    <property type="entry name" value="FAD/NAD-bd_sf"/>
</dbReference>